<gene>
    <name evidence="3" type="ORF">BB347_13575</name>
    <name evidence="4" type="ORF">SAMN05421809_3030</name>
</gene>
<organism evidence="4 5">
    <name type="scientific">Natronorubrum daqingense</name>
    <dbReference type="NCBI Taxonomy" id="588898"/>
    <lineage>
        <taxon>Archaea</taxon>
        <taxon>Methanobacteriati</taxon>
        <taxon>Methanobacteriota</taxon>
        <taxon>Stenosarchaea group</taxon>
        <taxon>Halobacteria</taxon>
        <taxon>Halobacteriales</taxon>
        <taxon>Natrialbaceae</taxon>
        <taxon>Natronorubrum</taxon>
    </lineage>
</organism>
<dbReference type="EMBL" id="FTNP01000005">
    <property type="protein sequence ID" value="SIR95676.1"/>
    <property type="molecule type" value="Genomic_DNA"/>
</dbReference>
<evidence type="ECO:0000313" key="4">
    <source>
        <dbReference type="EMBL" id="SIR95676.1"/>
    </source>
</evidence>
<evidence type="ECO:0000259" key="2">
    <source>
        <dbReference type="Pfam" id="PF12773"/>
    </source>
</evidence>
<proteinExistence type="predicted"/>
<sequence length="146" mass="15562">MSHLCGSCGTTVGTEAKFCPECGTETGQESGEYQADTETDECRKCNTEIPLTAMKCSQCGYEPSKNTAGRWIMGIFAFPVFLLTSLLTVIVPIVFLDGSVPLSSALLTLIFFGGIAAGTGFVLYGIYKAQTWKPTQDAPIQVGPSE</sequence>
<dbReference type="GeneID" id="95971826"/>
<keyword evidence="5" id="KW-1185">Reference proteome</keyword>
<dbReference type="KEGG" id="hda:BB347_13575"/>
<protein>
    <submittedName>
        <fullName evidence="4">Double zinc ribbon</fullName>
    </submittedName>
</protein>
<feature type="domain" description="DZANK-type" evidence="2">
    <location>
        <begin position="5"/>
        <end position="60"/>
    </location>
</feature>
<dbReference type="Pfam" id="PF12773">
    <property type="entry name" value="DZR"/>
    <property type="match status" value="1"/>
</dbReference>
<evidence type="ECO:0000313" key="5">
    <source>
        <dbReference type="Proteomes" id="UP000185687"/>
    </source>
</evidence>
<dbReference type="STRING" id="588898.BB347_13575"/>
<feature type="transmembrane region" description="Helical" evidence="1">
    <location>
        <begin position="71"/>
        <end position="96"/>
    </location>
</feature>
<reference evidence="3 6" key="1">
    <citation type="submission" date="2017-01" db="EMBL/GenBank/DDBJ databases">
        <title>Complete genome sequence of Haloterrigena daqingensis type strain (JX313T).</title>
        <authorList>
            <person name="Shuang W."/>
        </authorList>
    </citation>
    <scope>NUCLEOTIDE SEQUENCE [LARGE SCALE GENOMIC DNA]</scope>
    <source>
        <strain evidence="3 6">JX313</strain>
    </source>
</reference>
<accession>A0A1N7F5X9</accession>
<keyword evidence="1" id="KW-0472">Membrane</keyword>
<dbReference type="Proteomes" id="UP000185687">
    <property type="component" value="Unassembled WGS sequence"/>
</dbReference>
<evidence type="ECO:0000313" key="3">
    <source>
        <dbReference type="EMBL" id="APX97554.1"/>
    </source>
</evidence>
<dbReference type="RefSeq" id="WP_076583123.1">
    <property type="nucleotide sequence ID" value="NZ_CP019327.1"/>
</dbReference>
<dbReference type="OrthoDB" id="200004at2157"/>
<evidence type="ECO:0000313" key="6">
    <source>
        <dbReference type="Proteomes" id="UP000187321"/>
    </source>
</evidence>
<dbReference type="EMBL" id="CP019327">
    <property type="protein sequence ID" value="APX97554.1"/>
    <property type="molecule type" value="Genomic_DNA"/>
</dbReference>
<reference evidence="4 5" key="2">
    <citation type="submission" date="2017-01" db="EMBL/GenBank/DDBJ databases">
        <authorList>
            <person name="Mah S.A."/>
            <person name="Swanson W.J."/>
            <person name="Moy G.W."/>
            <person name="Vacquier V.D."/>
        </authorList>
    </citation>
    <scope>NUCLEOTIDE SEQUENCE [LARGE SCALE GENOMIC DNA]</scope>
    <source>
        <strain evidence="4 5">CGMCC 1.8909</strain>
    </source>
</reference>
<keyword evidence="1" id="KW-0812">Transmembrane</keyword>
<name>A0A1N7F5X9_9EURY</name>
<dbReference type="AlphaFoldDB" id="A0A1N7F5X9"/>
<feature type="transmembrane region" description="Helical" evidence="1">
    <location>
        <begin position="102"/>
        <end position="127"/>
    </location>
</feature>
<dbReference type="InterPro" id="IPR025874">
    <property type="entry name" value="DZR"/>
</dbReference>
<dbReference type="Proteomes" id="UP000187321">
    <property type="component" value="Chromosome"/>
</dbReference>
<evidence type="ECO:0000256" key="1">
    <source>
        <dbReference type="SAM" id="Phobius"/>
    </source>
</evidence>
<keyword evidence="1" id="KW-1133">Transmembrane helix</keyword>